<organism evidence="1 2">
    <name type="scientific">Pseudomonas luteola</name>
    <dbReference type="NCBI Taxonomy" id="47886"/>
    <lineage>
        <taxon>Bacteria</taxon>
        <taxon>Pseudomonadati</taxon>
        <taxon>Pseudomonadota</taxon>
        <taxon>Gammaproteobacteria</taxon>
        <taxon>Pseudomonadales</taxon>
        <taxon>Pseudomonadaceae</taxon>
        <taxon>Pseudomonas</taxon>
    </lineage>
</organism>
<reference evidence="1 2" key="1">
    <citation type="submission" date="2018-06" db="EMBL/GenBank/DDBJ databases">
        <authorList>
            <consortium name="Pathogen Informatics"/>
            <person name="Doyle S."/>
        </authorList>
    </citation>
    <scope>NUCLEOTIDE SEQUENCE [LARGE SCALE GENOMIC DNA]</scope>
    <source>
        <strain evidence="1 2">NCTC11842</strain>
    </source>
</reference>
<proteinExistence type="predicted"/>
<name>A0A2X2CGT0_PSELU</name>
<dbReference type="Proteomes" id="UP000250443">
    <property type="component" value="Unassembled WGS sequence"/>
</dbReference>
<dbReference type="EMBL" id="UAUF01000010">
    <property type="protein sequence ID" value="SPZ04856.1"/>
    <property type="molecule type" value="Genomic_DNA"/>
</dbReference>
<gene>
    <name evidence="1" type="ORF">NCTC11842_01376</name>
</gene>
<accession>A0A2X2CGT0</accession>
<evidence type="ECO:0000313" key="1">
    <source>
        <dbReference type="EMBL" id="SPZ04856.1"/>
    </source>
</evidence>
<dbReference type="AlphaFoldDB" id="A0A2X2CGT0"/>
<protein>
    <submittedName>
        <fullName evidence="1">Uncharacterized protein</fullName>
    </submittedName>
</protein>
<evidence type="ECO:0000313" key="2">
    <source>
        <dbReference type="Proteomes" id="UP000250443"/>
    </source>
</evidence>
<sequence length="174" mass="19232">MRLPNRANQPSTMDKNRTDLEKLLADPTDSLLQLFPNQSLQSLRPEVQRAIMRRINPSGLAPTKNRKLRTSGFVRSPGLQAIELKVAERTMRKLNELAPVLLVAEALNDVAEEQTRLDLIRALDLPEDTSYEEAVAAAFSDAFDEALETIGKTSGNIIGVVEENLVVADSSFSM</sequence>